<evidence type="ECO:0000313" key="12">
    <source>
        <dbReference type="Proteomes" id="UP000027866"/>
    </source>
</evidence>
<evidence type="ECO:0000256" key="6">
    <source>
        <dbReference type="ARBA" id="ARBA00022692"/>
    </source>
</evidence>
<dbReference type="Gene3D" id="3.30.2420.10">
    <property type="entry name" value="TonB"/>
    <property type="match status" value="1"/>
</dbReference>
<dbReference type="GO" id="GO:0031992">
    <property type="term" value="F:energy transducer activity"/>
    <property type="evidence" value="ECO:0007669"/>
    <property type="project" value="TreeGrafter"/>
</dbReference>
<dbReference type="InterPro" id="IPR051045">
    <property type="entry name" value="TonB-dependent_transducer"/>
</dbReference>
<dbReference type="PANTHER" id="PTHR33446:SF2">
    <property type="entry name" value="PROTEIN TONB"/>
    <property type="match status" value="1"/>
</dbReference>
<dbReference type="GO" id="GO:0098797">
    <property type="term" value="C:plasma membrane protein complex"/>
    <property type="evidence" value="ECO:0007669"/>
    <property type="project" value="TreeGrafter"/>
</dbReference>
<accession>A0A074MEN4</accession>
<keyword evidence="4" id="KW-1003">Cell membrane</keyword>
<keyword evidence="12" id="KW-1185">Reference proteome</keyword>
<keyword evidence="7" id="KW-0653">Protein transport</keyword>
<name>A0A074MEN4_9SPHN</name>
<dbReference type="SUPFAM" id="SSF74653">
    <property type="entry name" value="TolA/TonB C-terminal domain"/>
    <property type="match status" value="2"/>
</dbReference>
<evidence type="ECO:0000256" key="3">
    <source>
        <dbReference type="ARBA" id="ARBA00022448"/>
    </source>
</evidence>
<feature type="domain" description="TonB C-terminal" evidence="10">
    <location>
        <begin position="191"/>
        <end position="286"/>
    </location>
</feature>
<evidence type="ECO:0000256" key="4">
    <source>
        <dbReference type="ARBA" id="ARBA00022475"/>
    </source>
</evidence>
<dbReference type="Pfam" id="PF03544">
    <property type="entry name" value="TonB_C"/>
    <property type="match status" value="2"/>
</dbReference>
<keyword evidence="9" id="KW-0472">Membrane</keyword>
<comment type="similarity">
    <text evidence="2">Belongs to the TonB family.</text>
</comment>
<evidence type="ECO:0000256" key="7">
    <source>
        <dbReference type="ARBA" id="ARBA00022927"/>
    </source>
</evidence>
<dbReference type="InterPro" id="IPR006260">
    <property type="entry name" value="TonB/TolA_C"/>
</dbReference>
<sequence>MALTSQTLRADEQPKVAVVPSTNQLSMKLSPQVSGEFALFWQNAAVTCANGAVEAVEWVAPRPQFAAEILQDFPVTIGFGIDETGRAIDIRALEGGYVEGKFEISFEPERGTLKLSADNFLKSLTIRDLMPSLRASRFAAQSPQTGCRITYTPEYVEADELTLVELARIGAAPGFRFSPSQLDRLGGSNCNAVGWPAFLLRAYPDWRKIPGVRGARKWSLTSFDIEADGAPANVAVIASSGHDDLDEEARRAVSRSRFAGGPRTGCVAPWWRNPDVIPAPPARETESFPGYQDCRAQRRWAVAPKLTFPQPYNDRAIEGWAVLGFDVGSDGAIRNVAVLSAQPSEEFGAAGEAVLLSARFEPAKEAQTRCIERITFSLDRNKRDMDTES</sequence>
<dbReference type="GO" id="GO:0055085">
    <property type="term" value="P:transmembrane transport"/>
    <property type="evidence" value="ECO:0007669"/>
    <property type="project" value="InterPro"/>
</dbReference>
<dbReference type="PROSITE" id="PS52015">
    <property type="entry name" value="TONB_CTD"/>
    <property type="match status" value="2"/>
</dbReference>
<dbReference type="AlphaFoldDB" id="A0A074MEN4"/>
<evidence type="ECO:0000259" key="10">
    <source>
        <dbReference type="PROSITE" id="PS52015"/>
    </source>
</evidence>
<organism evidence="11 12">
    <name type="scientific">Erythrobacter litoralis</name>
    <dbReference type="NCBI Taxonomy" id="39960"/>
    <lineage>
        <taxon>Bacteria</taxon>
        <taxon>Pseudomonadati</taxon>
        <taxon>Pseudomonadota</taxon>
        <taxon>Alphaproteobacteria</taxon>
        <taxon>Sphingomonadales</taxon>
        <taxon>Erythrobacteraceae</taxon>
        <taxon>Erythrobacter/Porphyrobacter group</taxon>
        <taxon>Erythrobacter</taxon>
    </lineage>
</organism>
<feature type="domain" description="TonB C-terminal" evidence="10">
    <location>
        <begin position="293"/>
        <end position="385"/>
    </location>
</feature>
<comment type="subcellular location">
    <subcellularLocation>
        <location evidence="1">Cell inner membrane</location>
        <topology evidence="1">Single-pass membrane protein</topology>
        <orientation evidence="1">Periplasmic side</orientation>
    </subcellularLocation>
</comment>
<evidence type="ECO:0000256" key="1">
    <source>
        <dbReference type="ARBA" id="ARBA00004383"/>
    </source>
</evidence>
<dbReference type="Proteomes" id="UP000027866">
    <property type="component" value="Unassembled WGS sequence"/>
</dbReference>
<dbReference type="Gene3D" id="3.30.1150.10">
    <property type="match status" value="1"/>
</dbReference>
<keyword evidence="6" id="KW-0812">Transmembrane</keyword>
<reference evidence="11 12" key="1">
    <citation type="submission" date="2014-04" db="EMBL/GenBank/DDBJ databases">
        <title>A comprehensive comparison of genomes of Erythrobacter spp. Strains.</title>
        <authorList>
            <person name="Zheng Q."/>
        </authorList>
    </citation>
    <scope>NUCLEOTIDE SEQUENCE [LARGE SCALE GENOMIC DNA]</scope>
    <source>
        <strain evidence="11 12">DSM 8509</strain>
    </source>
</reference>
<evidence type="ECO:0000256" key="5">
    <source>
        <dbReference type="ARBA" id="ARBA00022519"/>
    </source>
</evidence>
<dbReference type="NCBIfam" id="TIGR01352">
    <property type="entry name" value="tonB_Cterm"/>
    <property type="match status" value="2"/>
</dbReference>
<evidence type="ECO:0000313" key="11">
    <source>
        <dbReference type="EMBL" id="KEO93326.1"/>
    </source>
</evidence>
<dbReference type="EMBL" id="JMIX01000006">
    <property type="protein sequence ID" value="KEO93326.1"/>
    <property type="molecule type" value="Genomic_DNA"/>
</dbReference>
<dbReference type="PANTHER" id="PTHR33446">
    <property type="entry name" value="PROTEIN TONB-RELATED"/>
    <property type="match status" value="1"/>
</dbReference>
<protein>
    <recommendedName>
        <fullName evidence="10">TonB C-terminal domain-containing protein</fullName>
    </recommendedName>
</protein>
<evidence type="ECO:0000256" key="2">
    <source>
        <dbReference type="ARBA" id="ARBA00006555"/>
    </source>
</evidence>
<dbReference type="GO" id="GO:0015031">
    <property type="term" value="P:protein transport"/>
    <property type="evidence" value="ECO:0007669"/>
    <property type="project" value="UniProtKB-KW"/>
</dbReference>
<evidence type="ECO:0000256" key="8">
    <source>
        <dbReference type="ARBA" id="ARBA00022989"/>
    </source>
</evidence>
<dbReference type="InterPro" id="IPR037682">
    <property type="entry name" value="TonB_C"/>
</dbReference>
<evidence type="ECO:0000256" key="9">
    <source>
        <dbReference type="ARBA" id="ARBA00023136"/>
    </source>
</evidence>
<comment type="caution">
    <text evidence="11">The sequence shown here is derived from an EMBL/GenBank/DDBJ whole genome shotgun (WGS) entry which is preliminary data.</text>
</comment>
<keyword evidence="8" id="KW-1133">Transmembrane helix</keyword>
<proteinExistence type="inferred from homology"/>
<keyword evidence="3" id="KW-0813">Transport</keyword>
<gene>
    <name evidence="11" type="ORF">EH32_11440</name>
</gene>
<keyword evidence="5" id="KW-0997">Cell inner membrane</keyword>